<dbReference type="OrthoDB" id="2018221at2759"/>
<sequence>MQQITTWRAVARATPASVGRAAQNRSLHAARPPAPVAGRPCIGSGLRRAPLPAPPRASPLDKLREALAGRGAEQKAADEEEEGLGDMLPLDQDGTPAGTEEPFGPTAVLLAGFLRPEYDTFKALLADMGADMVALVPAGRAAMAGTLQAALEGGTVEYEQPPLGQRRAVILSGMYTSEVLEVIAAYKDAGLPPTVFAAAVPNNYTREVADVVDSCWKDQMVAQQRASMGKLEASVEEP</sequence>
<evidence type="ECO:0000313" key="3">
    <source>
        <dbReference type="Proteomes" id="UP000247498"/>
    </source>
</evidence>
<dbReference type="Pfam" id="PF12646">
    <property type="entry name" value="DUF3783"/>
    <property type="match status" value="1"/>
</dbReference>
<dbReference type="Proteomes" id="UP000247498">
    <property type="component" value="Unassembled WGS sequence"/>
</dbReference>
<evidence type="ECO:0000313" key="2">
    <source>
        <dbReference type="EMBL" id="GBF88938.1"/>
    </source>
</evidence>
<organism evidence="2 3">
    <name type="scientific">Raphidocelis subcapitata</name>
    <dbReference type="NCBI Taxonomy" id="307507"/>
    <lineage>
        <taxon>Eukaryota</taxon>
        <taxon>Viridiplantae</taxon>
        <taxon>Chlorophyta</taxon>
        <taxon>core chlorophytes</taxon>
        <taxon>Chlorophyceae</taxon>
        <taxon>CS clade</taxon>
        <taxon>Sphaeropleales</taxon>
        <taxon>Selenastraceae</taxon>
        <taxon>Raphidocelis</taxon>
    </lineage>
</organism>
<dbReference type="PANTHER" id="PTHR35732">
    <property type="entry name" value="OS10G0545100 PROTEIN"/>
    <property type="match status" value="1"/>
</dbReference>
<accession>A0A2V0NN13</accession>
<evidence type="ECO:0000256" key="1">
    <source>
        <dbReference type="SAM" id="MobiDB-lite"/>
    </source>
</evidence>
<dbReference type="AlphaFoldDB" id="A0A2V0NN13"/>
<feature type="region of interest" description="Disordered" evidence="1">
    <location>
        <begin position="19"/>
        <end position="96"/>
    </location>
</feature>
<reference evidence="2 3" key="1">
    <citation type="journal article" date="2018" name="Sci. Rep.">
        <title>Raphidocelis subcapitata (=Pseudokirchneriella subcapitata) provides an insight into genome evolution and environmental adaptations in the Sphaeropleales.</title>
        <authorList>
            <person name="Suzuki S."/>
            <person name="Yamaguchi H."/>
            <person name="Nakajima N."/>
            <person name="Kawachi M."/>
        </authorList>
    </citation>
    <scope>NUCLEOTIDE SEQUENCE [LARGE SCALE GENOMIC DNA]</scope>
    <source>
        <strain evidence="2 3">NIES-35</strain>
    </source>
</reference>
<name>A0A2V0NN13_9CHLO</name>
<keyword evidence="3" id="KW-1185">Reference proteome</keyword>
<dbReference type="EMBL" id="BDRX01000007">
    <property type="protein sequence ID" value="GBF88938.1"/>
    <property type="molecule type" value="Genomic_DNA"/>
</dbReference>
<feature type="compositionally biased region" description="Basic and acidic residues" evidence="1">
    <location>
        <begin position="59"/>
        <end position="77"/>
    </location>
</feature>
<protein>
    <submittedName>
        <fullName evidence="2">Uncharacterized protein</fullName>
    </submittedName>
</protein>
<feature type="compositionally biased region" description="Low complexity" evidence="1">
    <location>
        <begin position="36"/>
        <end position="50"/>
    </location>
</feature>
<proteinExistence type="predicted"/>
<dbReference type="FunCoup" id="A0A2V0NN13">
    <property type="interactions" value="541"/>
</dbReference>
<comment type="caution">
    <text evidence="2">The sequence shown here is derived from an EMBL/GenBank/DDBJ whole genome shotgun (WGS) entry which is preliminary data.</text>
</comment>
<dbReference type="PANTHER" id="PTHR35732:SF1">
    <property type="entry name" value="OS10G0545100 PROTEIN"/>
    <property type="match status" value="1"/>
</dbReference>
<dbReference type="InParanoid" id="A0A2V0NN13"/>
<dbReference type="InterPro" id="IPR016621">
    <property type="entry name" value="UCP014543"/>
</dbReference>
<dbReference type="STRING" id="307507.A0A2V0NN13"/>
<gene>
    <name evidence="2" type="ORF">Rsub_01437</name>
</gene>